<sequence length="179" mass="19882">MIFGLFRRKKSDETISSLYGAIVAQARNPVFYRDLGVADTAEGRFEMIVLHMFLVLHRLKEEPEERRELGQALFGVLFLDLDRGLREMGVGDLKVPKRIRKMGESFYGRIKVYDEALASDETDALERALARNVLGKPDAETAGFAAYVRAASAELASLPFERLASGEVIFPSVPRGAAS</sequence>
<dbReference type="Pfam" id="PF03981">
    <property type="entry name" value="Ubiq_cyt_C_chap"/>
    <property type="match status" value="1"/>
</dbReference>
<keyword evidence="5" id="KW-1185">Reference proteome</keyword>
<dbReference type="PIRSF" id="PIRSF032079">
    <property type="entry name" value="UCP032079"/>
    <property type="match status" value="1"/>
</dbReference>
<dbReference type="AlphaFoldDB" id="A0A4D7QMG8"/>
<dbReference type="OrthoDB" id="7158889at2"/>
<dbReference type="PANTHER" id="PTHR12184">
    <property type="entry name" value="UBIQUINOL-CYTOCHROME C REDUCTASE COMPLEX ASSEMBLY FACTOR 1 FAMILY MEMBER"/>
    <property type="match status" value="1"/>
</dbReference>
<evidence type="ECO:0000313" key="4">
    <source>
        <dbReference type="EMBL" id="QCK87173.1"/>
    </source>
</evidence>
<gene>
    <name evidence="4" type="ORF">E8L99_16100</name>
</gene>
<accession>A0A4D7QMG8</accession>
<evidence type="ECO:0000259" key="3">
    <source>
        <dbReference type="Pfam" id="PF03981"/>
    </source>
</evidence>
<dbReference type="KEGG" id="paqt:E8L99_16100"/>
<name>A0A4D7QMG8_9HYPH</name>
<comment type="similarity">
    <text evidence="1">Belongs to the CBP3 family.</text>
</comment>
<protein>
    <submittedName>
        <fullName evidence="4">Ubiquinol-cytochrome C chaperone</fullName>
    </submittedName>
</protein>
<dbReference type="PANTHER" id="PTHR12184:SF1">
    <property type="entry name" value="UBIQUINOL-CYTOCHROME-C REDUCTASE COMPLEX ASSEMBLY FACTOR 1"/>
    <property type="match status" value="1"/>
</dbReference>
<dbReference type="InterPro" id="IPR021150">
    <property type="entry name" value="Ubiq_cyt_c_chap"/>
</dbReference>
<feature type="domain" description="Ubiquinol-cytochrome c chaperone" evidence="3">
    <location>
        <begin position="34"/>
        <end position="170"/>
    </location>
</feature>
<dbReference type="InterPro" id="IPR014569">
    <property type="entry name" value="Ubq_cyt-c_CBP3-rel"/>
</dbReference>
<dbReference type="RefSeq" id="WP_137100502.1">
    <property type="nucleotide sequence ID" value="NZ_CP039865.1"/>
</dbReference>
<evidence type="ECO:0000256" key="2">
    <source>
        <dbReference type="ARBA" id="ARBA00006436"/>
    </source>
</evidence>
<reference evidence="4 5" key="1">
    <citation type="submission" date="2019-04" db="EMBL/GenBank/DDBJ databases">
        <title>Phreatobacter aquaticus sp. nov.</title>
        <authorList>
            <person name="Choi A."/>
            <person name="Baek K."/>
        </authorList>
    </citation>
    <scope>NUCLEOTIDE SEQUENCE [LARGE SCALE GENOMIC DNA]</scope>
    <source>
        <strain evidence="4 5">NMCR1094</strain>
    </source>
</reference>
<dbReference type="Proteomes" id="UP000298588">
    <property type="component" value="Chromosome"/>
</dbReference>
<comment type="similarity">
    <text evidence="2">Belongs to the UPF0174 family.</text>
</comment>
<evidence type="ECO:0000313" key="5">
    <source>
        <dbReference type="Proteomes" id="UP000298588"/>
    </source>
</evidence>
<organism evidence="4 5">
    <name type="scientific">Phreatobacter aquaticus</name>
    <dbReference type="NCBI Taxonomy" id="2570229"/>
    <lineage>
        <taxon>Bacteria</taxon>
        <taxon>Pseudomonadati</taxon>
        <taxon>Pseudomonadota</taxon>
        <taxon>Alphaproteobacteria</taxon>
        <taxon>Hyphomicrobiales</taxon>
        <taxon>Phreatobacteraceae</taxon>
        <taxon>Phreatobacter</taxon>
    </lineage>
</organism>
<evidence type="ECO:0000256" key="1">
    <source>
        <dbReference type="ARBA" id="ARBA00006407"/>
    </source>
</evidence>
<dbReference type="InterPro" id="IPR007129">
    <property type="entry name" value="Ubiqinol_cyt_c_chaperone_CPB3"/>
</dbReference>
<proteinExistence type="inferred from homology"/>
<dbReference type="EMBL" id="CP039865">
    <property type="protein sequence ID" value="QCK87173.1"/>
    <property type="molecule type" value="Genomic_DNA"/>
</dbReference>